<reference evidence="2 3" key="2">
    <citation type="submission" date="2024-07" db="EMBL/GenBank/DDBJ databases">
        <authorList>
            <person name="Akdeniz Z."/>
        </authorList>
    </citation>
    <scope>NUCLEOTIDE SEQUENCE [LARGE SCALE GENOMIC DNA]</scope>
</reference>
<dbReference type="AlphaFoldDB" id="A0AA86NJ13"/>
<evidence type="ECO:0000313" key="1">
    <source>
        <dbReference type="EMBL" id="CAI9920645.1"/>
    </source>
</evidence>
<dbReference type="CDD" id="cd00167">
    <property type="entry name" value="SANT"/>
    <property type="match status" value="1"/>
</dbReference>
<evidence type="ECO:0000313" key="2">
    <source>
        <dbReference type="EMBL" id="CAL6054489.1"/>
    </source>
</evidence>
<reference evidence="1" key="1">
    <citation type="submission" date="2023-06" db="EMBL/GenBank/DDBJ databases">
        <authorList>
            <person name="Kurt Z."/>
        </authorList>
    </citation>
    <scope>NUCLEOTIDE SEQUENCE</scope>
</reference>
<keyword evidence="3" id="KW-1185">Reference proteome</keyword>
<dbReference type="Proteomes" id="UP001642409">
    <property type="component" value="Unassembled WGS sequence"/>
</dbReference>
<gene>
    <name evidence="2" type="ORF">HINF_LOCUS46090</name>
    <name evidence="1" type="ORF">HINF_LOCUS8290</name>
</gene>
<dbReference type="EMBL" id="CATOUU010000202">
    <property type="protein sequence ID" value="CAI9920645.1"/>
    <property type="molecule type" value="Genomic_DNA"/>
</dbReference>
<organism evidence="1">
    <name type="scientific">Hexamita inflata</name>
    <dbReference type="NCBI Taxonomy" id="28002"/>
    <lineage>
        <taxon>Eukaryota</taxon>
        <taxon>Metamonada</taxon>
        <taxon>Diplomonadida</taxon>
        <taxon>Hexamitidae</taxon>
        <taxon>Hexamitinae</taxon>
        <taxon>Hexamita</taxon>
    </lineage>
</organism>
<sequence>MNCTYSDLVLAIARILQIEQSANMHEKVALQTMLLSETLYEQLFDLLSTELGLESIFLRHLFNEQIVSKHLLKSNHHDSSVSQLQSGYRLKEPFMRKQSLNAQNVQNIFVTAIKQALIKLNYSVNGFTNHHQLCVLVNEHLKNNNSSEFWSEIRKLIPEKTEIQLREYYQKSFMRHMYEESISIQDKIILCDLMKQMASAKPSKIADEFVRMVGTGKYFQRNVIMYVVNKNNQ</sequence>
<protein>
    <submittedName>
        <fullName evidence="1">SANT/Myb domain</fullName>
    </submittedName>
    <submittedName>
        <fullName evidence="2">SANT/Myb_domain</fullName>
    </submittedName>
</protein>
<dbReference type="InterPro" id="IPR001005">
    <property type="entry name" value="SANT/Myb"/>
</dbReference>
<dbReference type="EMBL" id="CAXDID020000202">
    <property type="protein sequence ID" value="CAL6054489.1"/>
    <property type="molecule type" value="Genomic_DNA"/>
</dbReference>
<proteinExistence type="predicted"/>
<name>A0AA86NJ13_9EUKA</name>
<comment type="caution">
    <text evidence="1">The sequence shown here is derived from an EMBL/GenBank/DDBJ whole genome shotgun (WGS) entry which is preliminary data.</text>
</comment>
<accession>A0AA86NJ13</accession>
<evidence type="ECO:0000313" key="3">
    <source>
        <dbReference type="Proteomes" id="UP001642409"/>
    </source>
</evidence>